<keyword evidence="4" id="KW-0998">Cell outer membrane</keyword>
<dbReference type="Pfam" id="PF07715">
    <property type="entry name" value="Plug"/>
    <property type="match status" value="1"/>
</dbReference>
<dbReference type="InterPro" id="IPR037066">
    <property type="entry name" value="Plug_dom_sf"/>
</dbReference>
<dbReference type="SUPFAM" id="SSF56935">
    <property type="entry name" value="Porins"/>
    <property type="match status" value="1"/>
</dbReference>
<protein>
    <submittedName>
        <fullName evidence="9">TonB-dependent receptor</fullName>
    </submittedName>
</protein>
<dbReference type="PANTHER" id="PTHR40980:SF3">
    <property type="entry name" value="TONB-DEPENDENT RECEPTOR-LIKE BETA-BARREL DOMAIN-CONTAINING PROTEIN"/>
    <property type="match status" value="1"/>
</dbReference>
<sequence length="1022" mass="112941">MRKFQKTAIAAAVAQIAVLYSGAAWAQTAATGAEEPTVPATAVVKVSGQRAALQSAQQLKQNSDELVDSIVAEDIGKLPDRSVTEVLQRIAGVTMDRNMPGDPNRQAVEGSGVSVRGLTYVRSEVNGRDAFSAGGGRSLGFTDVPPELMAGVDVYKNPSAEQIEGALAGLVNLRTAMPFDFAGFKGSLGASQTYSELNKAKGPTGTVLLSNRWTSPIGEFGALVNFAYAKNPTRTDAIGIDPFFPHVNSRNPAQYNRDATKWLPLGGGLRSQEFERVRRGDYAAFQWRPNRDLTAALTYFKTQYEEDLSERVVASSEDKWYQQVAGADVTYDANGAFQKGTISNPTYGGSPFNSSRRINQRDSGTRDLALNVQWRVTPDLTWTNDFQHVRSTTEGFDADVSTGFILPNQSIDLTGSVPQIGLGSAQFMADPKNYYWAYTQEALDRAKATQKAWRSDVKFSFDDPVLRDIRFGVRLADREAENRKAQKFYNWSSITFPWMEGWQIPGVARLNDPRFSGGTELAQIPNFFDGKVSVPAMLYPTDALARDFPNGWTKLHGYHTTLCEEQKAAQGWGTCDAWKPSTFDTPSALNTQTEKTQAAYTQLRFGFDDLKYPIDGNIGVRYVRTKNTTNGYIAYDPTNVSIPGDVPVEGVNTLVNIAKFETPRSTDTSYSHWLPSLNLRLKYNDKLQFRFAVAKSMARPDFNQLQSLTTLTSPANQLTIKDPVTLQDQRVVFSGNNLTGSSDGNPLLKPTTATNIDLTAEWYFAKAGSLTLAAFNKDIKDIIVNTTYGYTVKDVNGKNQTFAVTHPINGAHGFARGFEIAHQQYYDFVPDWLRGIGTQASWTYVSSERKLDNPVPAAFCAGSDQSNMNLSINGCDTDGRPFGNTPLQGLSRHTVNFAVMYEKNGLSARLAYNWRSRYLVAVNTWGSRGNNGLNTNPDAGPRFLIPTPNNDQAYGLPLWQDDYGQLDGSIFYDFTDRFRVGLAAQNLNNAKTRQLMQQHAGMFTRQLFMSGPRYTLQASYSF</sequence>
<evidence type="ECO:0000259" key="7">
    <source>
        <dbReference type="Pfam" id="PF00593"/>
    </source>
</evidence>
<dbReference type="InterPro" id="IPR000531">
    <property type="entry name" value="Beta-barrel_TonB"/>
</dbReference>
<evidence type="ECO:0000256" key="3">
    <source>
        <dbReference type="ARBA" id="ARBA00023136"/>
    </source>
</evidence>
<dbReference type="Pfam" id="PF00593">
    <property type="entry name" value="TonB_dep_Rec_b-barrel"/>
    <property type="match status" value="1"/>
</dbReference>
<gene>
    <name evidence="9" type="ORF">MasN3_29350</name>
</gene>
<keyword evidence="5" id="KW-0798">TonB box</keyword>
<dbReference type="RefSeq" id="WP_281908138.1">
    <property type="nucleotide sequence ID" value="NZ_AP026966.1"/>
</dbReference>
<dbReference type="NCBIfam" id="TIGR01782">
    <property type="entry name" value="TonB-Xanth-Caul"/>
    <property type="match status" value="1"/>
</dbReference>
<organism evidence="9 10">
    <name type="scientific">Massilia varians</name>
    <dbReference type="NCBI Taxonomy" id="457921"/>
    <lineage>
        <taxon>Bacteria</taxon>
        <taxon>Pseudomonadati</taxon>
        <taxon>Pseudomonadota</taxon>
        <taxon>Betaproteobacteria</taxon>
        <taxon>Burkholderiales</taxon>
        <taxon>Oxalobacteraceae</taxon>
        <taxon>Telluria group</taxon>
        <taxon>Massilia</taxon>
    </lineage>
</organism>
<dbReference type="InterPro" id="IPR010104">
    <property type="entry name" value="TonB_rcpt_bac"/>
</dbReference>
<dbReference type="InterPro" id="IPR036942">
    <property type="entry name" value="Beta-barrel_TonB_sf"/>
</dbReference>
<accession>A0ABM8C845</accession>
<dbReference type="Gene3D" id="2.170.130.10">
    <property type="entry name" value="TonB-dependent receptor, plug domain"/>
    <property type="match status" value="1"/>
</dbReference>
<keyword evidence="6" id="KW-0732">Signal</keyword>
<evidence type="ECO:0000256" key="1">
    <source>
        <dbReference type="ARBA" id="ARBA00004442"/>
    </source>
</evidence>
<proteinExistence type="inferred from homology"/>
<dbReference type="PANTHER" id="PTHR40980">
    <property type="entry name" value="PLUG DOMAIN-CONTAINING PROTEIN"/>
    <property type="match status" value="1"/>
</dbReference>
<keyword evidence="9" id="KW-0675">Receptor</keyword>
<feature type="domain" description="TonB-dependent receptor plug" evidence="8">
    <location>
        <begin position="62"/>
        <end position="169"/>
    </location>
</feature>
<dbReference type="Gene3D" id="2.40.170.20">
    <property type="entry name" value="TonB-dependent receptor, beta-barrel domain"/>
    <property type="match status" value="1"/>
</dbReference>
<evidence type="ECO:0000313" key="9">
    <source>
        <dbReference type="EMBL" id="BDT59441.1"/>
    </source>
</evidence>
<keyword evidence="3 5" id="KW-0472">Membrane</keyword>
<feature type="chain" id="PRO_5047437052" evidence="6">
    <location>
        <begin position="27"/>
        <end position="1022"/>
    </location>
</feature>
<comment type="similarity">
    <text evidence="2 5">Belongs to the TonB-dependent receptor family.</text>
</comment>
<name>A0ABM8C845_9BURK</name>
<evidence type="ECO:0000313" key="10">
    <source>
        <dbReference type="Proteomes" id="UP001163336"/>
    </source>
</evidence>
<evidence type="ECO:0000256" key="5">
    <source>
        <dbReference type="RuleBase" id="RU003357"/>
    </source>
</evidence>
<reference evidence="9" key="1">
    <citation type="submission" date="2022-11" db="EMBL/GenBank/DDBJ databases">
        <title>Isolation and characterization of PLA-degrading bacterium Massilia sp. from Antarctic soil.</title>
        <authorList>
            <person name="Sato K."/>
            <person name="Gomez-Fuentes C."/>
            <person name="Ahmad S.A."/>
            <person name="Zulkharnain A."/>
        </authorList>
    </citation>
    <scope>NUCLEOTIDE SEQUENCE</scope>
    <source>
        <strain evidence="9">N-3</strain>
    </source>
</reference>
<evidence type="ECO:0000256" key="2">
    <source>
        <dbReference type="ARBA" id="ARBA00009810"/>
    </source>
</evidence>
<keyword evidence="10" id="KW-1185">Reference proteome</keyword>
<evidence type="ECO:0000256" key="4">
    <source>
        <dbReference type="ARBA" id="ARBA00023237"/>
    </source>
</evidence>
<evidence type="ECO:0000256" key="6">
    <source>
        <dbReference type="SAM" id="SignalP"/>
    </source>
</evidence>
<dbReference type="Proteomes" id="UP001163336">
    <property type="component" value="Chromosome"/>
</dbReference>
<feature type="signal peptide" evidence="6">
    <location>
        <begin position="1"/>
        <end position="26"/>
    </location>
</feature>
<dbReference type="InterPro" id="IPR012910">
    <property type="entry name" value="Plug_dom"/>
</dbReference>
<dbReference type="EMBL" id="AP026966">
    <property type="protein sequence ID" value="BDT59441.1"/>
    <property type="molecule type" value="Genomic_DNA"/>
</dbReference>
<comment type="subcellular location">
    <subcellularLocation>
        <location evidence="1 5">Cell outer membrane</location>
    </subcellularLocation>
</comment>
<evidence type="ECO:0000259" key="8">
    <source>
        <dbReference type="Pfam" id="PF07715"/>
    </source>
</evidence>
<feature type="domain" description="TonB-dependent receptor-like beta-barrel" evidence="7">
    <location>
        <begin position="421"/>
        <end position="987"/>
    </location>
</feature>